<sequence>MARNRLRGSYEVSVPAIKIPVNREFREPRPPARAHSVDALSNKLAERFCTRQPSDARPLPANDETHLTISDLRNEMRPNEVGYDRTGSLWAKAAICLNLRVQSQGCMVDILKLPNQTLSIFAAWLNICVVWRRHG</sequence>
<accession>A0A4C1W437</accession>
<organism evidence="1 2">
    <name type="scientific">Eumeta variegata</name>
    <name type="common">Bagworm moth</name>
    <name type="synonym">Eumeta japonica</name>
    <dbReference type="NCBI Taxonomy" id="151549"/>
    <lineage>
        <taxon>Eukaryota</taxon>
        <taxon>Metazoa</taxon>
        <taxon>Ecdysozoa</taxon>
        <taxon>Arthropoda</taxon>
        <taxon>Hexapoda</taxon>
        <taxon>Insecta</taxon>
        <taxon>Pterygota</taxon>
        <taxon>Neoptera</taxon>
        <taxon>Endopterygota</taxon>
        <taxon>Lepidoptera</taxon>
        <taxon>Glossata</taxon>
        <taxon>Ditrysia</taxon>
        <taxon>Tineoidea</taxon>
        <taxon>Psychidae</taxon>
        <taxon>Oiketicinae</taxon>
        <taxon>Eumeta</taxon>
    </lineage>
</organism>
<evidence type="ECO:0000313" key="1">
    <source>
        <dbReference type="EMBL" id="GBP45259.1"/>
    </source>
</evidence>
<protein>
    <submittedName>
        <fullName evidence="1">Uncharacterized protein</fullName>
    </submittedName>
</protein>
<gene>
    <name evidence="1" type="ORF">EVAR_29007_1</name>
</gene>
<dbReference type="AlphaFoldDB" id="A0A4C1W437"/>
<dbReference type="EMBL" id="BGZK01000467">
    <property type="protein sequence ID" value="GBP45259.1"/>
    <property type="molecule type" value="Genomic_DNA"/>
</dbReference>
<comment type="caution">
    <text evidence="1">The sequence shown here is derived from an EMBL/GenBank/DDBJ whole genome shotgun (WGS) entry which is preliminary data.</text>
</comment>
<keyword evidence="2" id="KW-1185">Reference proteome</keyword>
<reference evidence="1 2" key="1">
    <citation type="journal article" date="2019" name="Commun. Biol.">
        <title>The bagworm genome reveals a unique fibroin gene that provides high tensile strength.</title>
        <authorList>
            <person name="Kono N."/>
            <person name="Nakamura H."/>
            <person name="Ohtoshi R."/>
            <person name="Tomita M."/>
            <person name="Numata K."/>
            <person name="Arakawa K."/>
        </authorList>
    </citation>
    <scope>NUCLEOTIDE SEQUENCE [LARGE SCALE GENOMIC DNA]</scope>
</reference>
<dbReference type="Proteomes" id="UP000299102">
    <property type="component" value="Unassembled WGS sequence"/>
</dbReference>
<evidence type="ECO:0000313" key="2">
    <source>
        <dbReference type="Proteomes" id="UP000299102"/>
    </source>
</evidence>
<name>A0A4C1W437_EUMVA</name>
<proteinExistence type="predicted"/>